<keyword evidence="2" id="KW-1185">Reference proteome</keyword>
<dbReference type="AlphaFoldDB" id="A0A7D5H505"/>
<dbReference type="EMBL" id="CP056031">
    <property type="protein sequence ID" value="QKZ07845.1"/>
    <property type="molecule type" value="Genomic_DNA"/>
</dbReference>
<dbReference type="Proteomes" id="UP000509568">
    <property type="component" value="Plasmid pPENP1"/>
</dbReference>
<evidence type="ECO:0000313" key="1">
    <source>
        <dbReference type="EMBL" id="QKZ07845.1"/>
    </source>
</evidence>
<geneLocation type="plasmid" evidence="2">
    <name>ppenp1</name>
</geneLocation>
<protein>
    <submittedName>
        <fullName evidence="1">Uncharacterized protein</fullName>
    </submittedName>
</protein>
<keyword evidence="1" id="KW-0614">Plasmid</keyword>
<evidence type="ECO:0000313" key="2">
    <source>
        <dbReference type="Proteomes" id="UP000509568"/>
    </source>
</evidence>
<organism evidence="1 2">
    <name type="scientific">Pseudomonas eucalypticola</name>
    <dbReference type="NCBI Taxonomy" id="2599595"/>
    <lineage>
        <taxon>Bacteria</taxon>
        <taxon>Pseudomonadati</taxon>
        <taxon>Pseudomonadota</taxon>
        <taxon>Gammaproteobacteria</taxon>
        <taxon>Pseudomonadales</taxon>
        <taxon>Pseudomonadaceae</taxon>
        <taxon>Pseudomonas</taxon>
    </lineage>
</organism>
<proteinExistence type="predicted"/>
<accession>A0A7D5H505</accession>
<sequence>MEIPERKTLLALYESDISKAYDDLLKAFLDYLADGVGDLRSMAGRCGAQCSAAHKRCKRGLVFAALASAQAEGLDITPTVAEHLCSRLLGRGVDFRAALSSFGTPGRTAANKSATGAADLATLETALSPEIFSLLVAMDGIRDRYRGQYDERAKDAAQAAGKLAAQQAKQTRR</sequence>
<dbReference type="RefSeq" id="WP_176572524.1">
    <property type="nucleotide sequence ID" value="NZ_CP056031.1"/>
</dbReference>
<gene>
    <name evidence="1" type="ORF">HWQ56_28885</name>
</gene>
<name>A0A7D5H505_9PSED</name>
<dbReference type="KEGG" id="pez:HWQ56_28885"/>
<reference evidence="1 2" key="1">
    <citation type="submission" date="2020-06" db="EMBL/GenBank/DDBJ databases">
        <title>Pseudomonas eucalypticola sp. nov., an endophyte of Eucalyptus dunnii leaves with biocontrol ability of eucalyptus leaf blight.</title>
        <authorList>
            <person name="Liu Y."/>
            <person name="Song Z."/>
            <person name="Zeng H."/>
            <person name="Lu M."/>
            <person name="Wang X."/>
            <person name="Lian X."/>
            <person name="Zhang Q."/>
        </authorList>
    </citation>
    <scope>NUCLEOTIDE SEQUENCE [LARGE SCALE GENOMIC DNA]</scope>
    <source>
        <strain evidence="1 2">NP-1</strain>
        <plasmid evidence="2">ppenp1</plasmid>
    </source>
</reference>